<sequence length="313" mass="34348">MTLIKTFWLLLCSSVLVLTEGKEIRHAGGLLSEIAEPFAASQVHFLLWTRRNSFLFQELFINNVNVLAASSYDKTKPTKIYVHGFTENGQGDLSFRLRNRFLEKEDCNFINVDWALLAAGPDYPRAAANTRLVGLLTGDFVNFLVSQGTDLIKLHLIGFSMGAHVVGLAGHVVNGVLPRITGLDPAFPHFDFTNPDEVLEKTDAQFVDVIHTNAGKLENGKIGAPLSIGHVDFWPNGGSSQPGCIEIPNSAGILSIMNLFLGGICSHRRAVEYFMESLDVPFIATKCNSYHEFKLGSCTNNFKTFLGVPVSTS</sequence>
<accession>E9FU22</accession>
<feature type="domain" description="Lipase" evidence="6">
    <location>
        <begin position="37"/>
        <end position="300"/>
    </location>
</feature>
<dbReference type="InterPro" id="IPR013818">
    <property type="entry name" value="Lipase"/>
</dbReference>
<dbReference type="InterPro" id="IPR000734">
    <property type="entry name" value="TAG_lipase"/>
</dbReference>
<evidence type="ECO:0000256" key="1">
    <source>
        <dbReference type="ARBA" id="ARBA00004613"/>
    </source>
</evidence>
<dbReference type="Proteomes" id="UP000000305">
    <property type="component" value="Unassembled WGS sequence"/>
</dbReference>
<dbReference type="PhylomeDB" id="E9FU22"/>
<dbReference type="KEGG" id="dpx:DAPPUDRAFT_310571"/>
<dbReference type="PANTHER" id="PTHR11610">
    <property type="entry name" value="LIPASE"/>
    <property type="match status" value="1"/>
</dbReference>
<keyword evidence="8" id="KW-1185">Reference proteome</keyword>
<protein>
    <recommendedName>
        <fullName evidence="6">Lipase domain-containing protein</fullName>
    </recommendedName>
</protein>
<dbReference type="GO" id="GO:0016042">
    <property type="term" value="P:lipid catabolic process"/>
    <property type="evidence" value="ECO:0000318"/>
    <property type="project" value="GO_Central"/>
</dbReference>
<feature type="chain" id="PRO_5003236382" description="Lipase domain-containing protein" evidence="5">
    <location>
        <begin position="22"/>
        <end position="313"/>
    </location>
</feature>
<evidence type="ECO:0000256" key="4">
    <source>
        <dbReference type="RuleBase" id="RU004262"/>
    </source>
</evidence>
<proteinExistence type="inferred from homology"/>
<evidence type="ECO:0000256" key="3">
    <source>
        <dbReference type="ARBA" id="ARBA00022525"/>
    </source>
</evidence>
<evidence type="ECO:0000313" key="8">
    <source>
        <dbReference type="Proteomes" id="UP000000305"/>
    </source>
</evidence>
<dbReference type="Gene3D" id="3.40.50.1820">
    <property type="entry name" value="alpha/beta hydrolase"/>
    <property type="match status" value="1"/>
</dbReference>
<dbReference type="eggNOG" id="ENOG502R63T">
    <property type="taxonomic scope" value="Eukaryota"/>
</dbReference>
<evidence type="ECO:0000259" key="6">
    <source>
        <dbReference type="Pfam" id="PF00151"/>
    </source>
</evidence>
<dbReference type="GO" id="GO:0016298">
    <property type="term" value="F:lipase activity"/>
    <property type="evidence" value="ECO:0000318"/>
    <property type="project" value="GO_Central"/>
</dbReference>
<keyword evidence="3" id="KW-0964">Secreted</keyword>
<dbReference type="InParanoid" id="E9FU22"/>
<evidence type="ECO:0000256" key="2">
    <source>
        <dbReference type="ARBA" id="ARBA00010701"/>
    </source>
</evidence>
<organism evidence="7 8">
    <name type="scientific">Daphnia pulex</name>
    <name type="common">Water flea</name>
    <dbReference type="NCBI Taxonomy" id="6669"/>
    <lineage>
        <taxon>Eukaryota</taxon>
        <taxon>Metazoa</taxon>
        <taxon>Ecdysozoa</taxon>
        <taxon>Arthropoda</taxon>
        <taxon>Crustacea</taxon>
        <taxon>Branchiopoda</taxon>
        <taxon>Diplostraca</taxon>
        <taxon>Cladocera</taxon>
        <taxon>Anomopoda</taxon>
        <taxon>Daphniidae</taxon>
        <taxon>Daphnia</taxon>
    </lineage>
</organism>
<dbReference type="OrthoDB" id="199913at2759"/>
<dbReference type="InterPro" id="IPR033906">
    <property type="entry name" value="Lipase_N"/>
</dbReference>
<dbReference type="OMA" id="IQPGCCC"/>
<dbReference type="SUPFAM" id="SSF53474">
    <property type="entry name" value="alpha/beta-Hydrolases"/>
    <property type="match status" value="1"/>
</dbReference>
<dbReference type="CDD" id="cd00707">
    <property type="entry name" value="Pancreat_lipase_like"/>
    <property type="match status" value="1"/>
</dbReference>
<dbReference type="PRINTS" id="PR00821">
    <property type="entry name" value="TAGLIPASE"/>
</dbReference>
<dbReference type="Pfam" id="PF00151">
    <property type="entry name" value="Lipase"/>
    <property type="match status" value="1"/>
</dbReference>
<dbReference type="GO" id="GO:0005615">
    <property type="term" value="C:extracellular space"/>
    <property type="evidence" value="ECO:0000318"/>
    <property type="project" value="GO_Central"/>
</dbReference>
<dbReference type="HOGENOM" id="CLU_027171_2_0_1"/>
<dbReference type="PANTHER" id="PTHR11610:SF190">
    <property type="entry name" value="VITELLOGENIN-3-LIKE PROTEIN"/>
    <property type="match status" value="1"/>
</dbReference>
<dbReference type="EMBL" id="GL732524">
    <property type="protein sequence ID" value="EFX89467.1"/>
    <property type="molecule type" value="Genomic_DNA"/>
</dbReference>
<name>E9FU22_DAPPU</name>
<reference evidence="7 8" key="1">
    <citation type="journal article" date="2011" name="Science">
        <title>The ecoresponsive genome of Daphnia pulex.</title>
        <authorList>
            <person name="Colbourne J.K."/>
            <person name="Pfrender M.E."/>
            <person name="Gilbert D."/>
            <person name="Thomas W.K."/>
            <person name="Tucker A."/>
            <person name="Oakley T.H."/>
            <person name="Tokishita S."/>
            <person name="Aerts A."/>
            <person name="Arnold G.J."/>
            <person name="Basu M.K."/>
            <person name="Bauer D.J."/>
            <person name="Caceres C.E."/>
            <person name="Carmel L."/>
            <person name="Casola C."/>
            <person name="Choi J.H."/>
            <person name="Detter J.C."/>
            <person name="Dong Q."/>
            <person name="Dusheyko S."/>
            <person name="Eads B.D."/>
            <person name="Frohlich T."/>
            <person name="Geiler-Samerotte K.A."/>
            <person name="Gerlach D."/>
            <person name="Hatcher P."/>
            <person name="Jogdeo S."/>
            <person name="Krijgsveld J."/>
            <person name="Kriventseva E.V."/>
            <person name="Kultz D."/>
            <person name="Laforsch C."/>
            <person name="Lindquist E."/>
            <person name="Lopez J."/>
            <person name="Manak J.R."/>
            <person name="Muller J."/>
            <person name="Pangilinan J."/>
            <person name="Patwardhan R.P."/>
            <person name="Pitluck S."/>
            <person name="Pritham E.J."/>
            <person name="Rechtsteiner A."/>
            <person name="Rho M."/>
            <person name="Rogozin I.B."/>
            <person name="Sakarya O."/>
            <person name="Salamov A."/>
            <person name="Schaack S."/>
            <person name="Shapiro H."/>
            <person name="Shiga Y."/>
            <person name="Skalitzky C."/>
            <person name="Smith Z."/>
            <person name="Souvorov A."/>
            <person name="Sung W."/>
            <person name="Tang Z."/>
            <person name="Tsuchiya D."/>
            <person name="Tu H."/>
            <person name="Vos H."/>
            <person name="Wang M."/>
            <person name="Wolf Y.I."/>
            <person name="Yamagata H."/>
            <person name="Yamada T."/>
            <person name="Ye Y."/>
            <person name="Shaw J.R."/>
            <person name="Andrews J."/>
            <person name="Crease T.J."/>
            <person name="Tang H."/>
            <person name="Lucas S.M."/>
            <person name="Robertson H.M."/>
            <person name="Bork P."/>
            <person name="Koonin E.V."/>
            <person name="Zdobnov E.M."/>
            <person name="Grigoriev I.V."/>
            <person name="Lynch M."/>
            <person name="Boore J.L."/>
        </authorList>
    </citation>
    <scope>NUCLEOTIDE SEQUENCE [LARGE SCALE GENOMIC DNA]</scope>
</reference>
<comment type="subcellular location">
    <subcellularLocation>
        <location evidence="1">Secreted</location>
    </subcellularLocation>
</comment>
<keyword evidence="5" id="KW-0732">Signal</keyword>
<comment type="similarity">
    <text evidence="2 4">Belongs to the AB hydrolase superfamily. Lipase family.</text>
</comment>
<evidence type="ECO:0000256" key="5">
    <source>
        <dbReference type="SAM" id="SignalP"/>
    </source>
</evidence>
<dbReference type="InterPro" id="IPR029058">
    <property type="entry name" value="AB_hydrolase_fold"/>
</dbReference>
<feature type="signal peptide" evidence="5">
    <location>
        <begin position="1"/>
        <end position="21"/>
    </location>
</feature>
<dbReference type="FunFam" id="3.40.50.1820:FF:000543">
    <property type="entry name" value="Uncharacterized protein"/>
    <property type="match status" value="1"/>
</dbReference>
<dbReference type="AlphaFoldDB" id="E9FU22"/>
<gene>
    <name evidence="7" type="ORF">DAPPUDRAFT_310571</name>
</gene>
<evidence type="ECO:0000313" key="7">
    <source>
        <dbReference type="EMBL" id="EFX89467.1"/>
    </source>
</evidence>